<dbReference type="AlphaFoldDB" id="A0A917MBT7"/>
<name>A0A917MBT7_9FLAO</name>
<comment type="caution">
    <text evidence="3">The sequence shown here is derived from an EMBL/GenBank/DDBJ whole genome shotgun (WGS) entry which is preliminary data.</text>
</comment>
<evidence type="ECO:0000313" key="4">
    <source>
        <dbReference type="Proteomes" id="UP000633278"/>
    </source>
</evidence>
<keyword evidence="1" id="KW-1133">Transmembrane helix</keyword>
<dbReference type="EMBL" id="BMJW01000001">
    <property type="protein sequence ID" value="GGG90444.1"/>
    <property type="molecule type" value="Genomic_DNA"/>
</dbReference>
<keyword evidence="1" id="KW-0472">Membrane</keyword>
<evidence type="ECO:0000256" key="1">
    <source>
        <dbReference type="SAM" id="Phobius"/>
    </source>
</evidence>
<protein>
    <submittedName>
        <fullName evidence="3">Gliding motility protein GldL</fullName>
    </submittedName>
</protein>
<evidence type="ECO:0000313" key="3">
    <source>
        <dbReference type="EMBL" id="GGG90444.1"/>
    </source>
</evidence>
<dbReference type="RefSeq" id="WP_188597576.1">
    <property type="nucleotide sequence ID" value="NZ_BMJW01000001.1"/>
</dbReference>
<feature type="transmembrane region" description="Helical" evidence="1">
    <location>
        <begin position="20"/>
        <end position="38"/>
    </location>
</feature>
<feature type="domain" description="Gliding motility protein GldL-like N-terminal" evidence="2">
    <location>
        <begin position="17"/>
        <end position="70"/>
    </location>
</feature>
<dbReference type="Pfam" id="PF22827">
    <property type="entry name" value="GldL_N"/>
    <property type="match status" value="1"/>
</dbReference>
<evidence type="ECO:0000259" key="2">
    <source>
        <dbReference type="Pfam" id="PF22827"/>
    </source>
</evidence>
<proteinExistence type="predicted"/>
<gene>
    <name evidence="3" type="primary">gldL</name>
    <name evidence="3" type="ORF">GCM10011416_03780</name>
</gene>
<reference evidence="3" key="1">
    <citation type="journal article" date="2014" name="Int. J. Syst. Evol. Microbiol.">
        <title>Complete genome sequence of Corynebacterium casei LMG S-19264T (=DSM 44701T), isolated from a smear-ripened cheese.</title>
        <authorList>
            <consortium name="US DOE Joint Genome Institute (JGI-PGF)"/>
            <person name="Walter F."/>
            <person name="Albersmeier A."/>
            <person name="Kalinowski J."/>
            <person name="Ruckert C."/>
        </authorList>
    </citation>
    <scope>NUCLEOTIDE SEQUENCE</scope>
    <source>
        <strain evidence="3">CGMCC 1.15763</strain>
    </source>
</reference>
<keyword evidence="1" id="KW-0812">Transmembrane</keyword>
<dbReference type="Proteomes" id="UP000633278">
    <property type="component" value="Unassembled WGS sequence"/>
</dbReference>
<reference evidence="3" key="2">
    <citation type="submission" date="2020-09" db="EMBL/GenBank/DDBJ databases">
        <authorList>
            <person name="Sun Q."/>
            <person name="Zhou Y."/>
        </authorList>
    </citation>
    <scope>NUCLEOTIDE SEQUENCE</scope>
    <source>
        <strain evidence="3">CGMCC 1.15763</strain>
    </source>
</reference>
<sequence length="205" mass="22069">MFGKKIMNFIRRNIDKIYNIGAAVVILGALFKIEHIVIGPLNGGLMLTVGLIAEALVFTLSAFEKNDDSVALGVQAETEEETVGGISNKTAGGSSLDVALNADILEKLSANFKNLNNASEALSDSVQINTIIKQYNDQMTAAVSHFSALNNETEKHLKASSDNANINADIVEKSKDVQEQLSALNSNLKALNQVYQGMLLAMEKK</sequence>
<dbReference type="InterPro" id="IPR055087">
    <property type="entry name" value="GldL-like_N"/>
</dbReference>
<keyword evidence="4" id="KW-1185">Reference proteome</keyword>
<organism evidence="3 4">
    <name type="scientific">Polaribacter pacificus</name>
    <dbReference type="NCBI Taxonomy" id="1775173"/>
    <lineage>
        <taxon>Bacteria</taxon>
        <taxon>Pseudomonadati</taxon>
        <taxon>Bacteroidota</taxon>
        <taxon>Flavobacteriia</taxon>
        <taxon>Flavobacteriales</taxon>
        <taxon>Flavobacteriaceae</taxon>
    </lineage>
</organism>
<accession>A0A917MBT7</accession>